<reference evidence="1 2" key="1">
    <citation type="journal article" date="2019" name="Int. J. Syst. Evol. Microbiol.">
        <title>The Global Catalogue of Microorganisms (GCM) 10K type strain sequencing project: providing services to taxonomists for standard genome sequencing and annotation.</title>
        <authorList>
            <consortium name="The Broad Institute Genomics Platform"/>
            <consortium name="The Broad Institute Genome Sequencing Center for Infectious Disease"/>
            <person name="Wu L."/>
            <person name="Ma J."/>
        </authorList>
    </citation>
    <scope>NUCLEOTIDE SEQUENCE [LARGE SCALE GENOMIC DNA]</scope>
    <source>
        <strain evidence="1 2">JCM 17504</strain>
    </source>
</reference>
<gene>
    <name evidence="1" type="ORF">GCM10025751_54940</name>
</gene>
<dbReference type="Proteomes" id="UP001501729">
    <property type="component" value="Unassembled WGS sequence"/>
</dbReference>
<comment type="caution">
    <text evidence="1">The sequence shown here is derived from an EMBL/GenBank/DDBJ whole genome shotgun (WGS) entry which is preliminary data.</text>
</comment>
<protein>
    <submittedName>
        <fullName evidence="1">Uncharacterized protein</fullName>
    </submittedName>
</protein>
<evidence type="ECO:0000313" key="2">
    <source>
        <dbReference type="Proteomes" id="UP001501729"/>
    </source>
</evidence>
<dbReference type="EMBL" id="BAABKX010000030">
    <property type="protein sequence ID" value="GAA5064818.1"/>
    <property type="molecule type" value="Genomic_DNA"/>
</dbReference>
<sequence>MLFFCNRVCGRIILRAFAGNFARKIDVRFQDEPSLLVAQAIFVSLLDNLGYFERIITVTTGEYDDQ</sequence>
<dbReference type="RefSeq" id="WP_227778982.1">
    <property type="nucleotide sequence ID" value="NZ_BAABKX010000030.1"/>
</dbReference>
<name>A0AAV3US20_9EURY</name>
<accession>A0AAV3US20</accession>
<dbReference type="AlphaFoldDB" id="A0AAV3US20"/>
<proteinExistence type="predicted"/>
<keyword evidence="2" id="KW-1185">Reference proteome</keyword>
<evidence type="ECO:0000313" key="1">
    <source>
        <dbReference type="EMBL" id="GAA5064818.1"/>
    </source>
</evidence>
<organism evidence="1 2">
    <name type="scientific">Haladaptatus pallidirubidus</name>
    <dbReference type="NCBI Taxonomy" id="1008152"/>
    <lineage>
        <taxon>Archaea</taxon>
        <taxon>Methanobacteriati</taxon>
        <taxon>Methanobacteriota</taxon>
        <taxon>Stenosarchaea group</taxon>
        <taxon>Halobacteria</taxon>
        <taxon>Halobacteriales</taxon>
        <taxon>Haladaptataceae</taxon>
        <taxon>Haladaptatus</taxon>
    </lineage>
</organism>
<dbReference type="GeneID" id="68617692"/>